<gene>
    <name evidence="1" type="ORF">GCM10009745_09410</name>
</gene>
<protein>
    <recommendedName>
        <fullName evidence="3">Plasmid replication, integration and excision activator</fullName>
    </recommendedName>
</protein>
<reference evidence="2" key="1">
    <citation type="journal article" date="2019" name="Int. J. Syst. Evol. Microbiol.">
        <title>The Global Catalogue of Microorganisms (GCM) 10K type strain sequencing project: providing services to taxonomists for standard genome sequencing and annotation.</title>
        <authorList>
            <consortium name="The Broad Institute Genomics Platform"/>
            <consortium name="The Broad Institute Genome Sequencing Center for Infectious Disease"/>
            <person name="Wu L."/>
            <person name="Ma J."/>
        </authorList>
    </citation>
    <scope>NUCLEOTIDE SEQUENCE [LARGE SCALE GENOMIC DNA]</scope>
    <source>
        <strain evidence="2">JCM 14307</strain>
    </source>
</reference>
<proteinExistence type="predicted"/>
<organism evidence="1 2">
    <name type="scientific">Kribbella yunnanensis</name>
    <dbReference type="NCBI Taxonomy" id="190194"/>
    <lineage>
        <taxon>Bacteria</taxon>
        <taxon>Bacillati</taxon>
        <taxon>Actinomycetota</taxon>
        <taxon>Actinomycetes</taxon>
        <taxon>Propionibacteriales</taxon>
        <taxon>Kribbellaceae</taxon>
        <taxon>Kribbella</taxon>
    </lineage>
</organism>
<dbReference type="Proteomes" id="UP001500280">
    <property type="component" value="Unassembled WGS sequence"/>
</dbReference>
<evidence type="ECO:0000313" key="2">
    <source>
        <dbReference type="Proteomes" id="UP001500280"/>
    </source>
</evidence>
<evidence type="ECO:0000313" key="1">
    <source>
        <dbReference type="EMBL" id="GAA1669070.1"/>
    </source>
</evidence>
<comment type="caution">
    <text evidence="1">The sequence shown here is derived from an EMBL/GenBank/DDBJ whole genome shotgun (WGS) entry which is preliminary data.</text>
</comment>
<sequence length="134" mass="14717">MAMPRKIKVTCDDVFPYGAFAVSAVTQVKDFDRSTKERPVYSVDEETGLPIWSVDVMDGDIDARKADKTVSVKILAKVQPVLPPMSPGMPFTPVVFEGMTATPYVAENNGRPRLAWSFRATEVRAPRNAKQAAA</sequence>
<accession>A0ABP4S8J2</accession>
<dbReference type="RefSeq" id="WP_344145482.1">
    <property type="nucleotide sequence ID" value="NZ_BAAANF010000002.1"/>
</dbReference>
<name>A0ABP4S8J2_9ACTN</name>
<evidence type="ECO:0008006" key="3">
    <source>
        <dbReference type="Google" id="ProtNLM"/>
    </source>
</evidence>
<dbReference type="EMBL" id="BAAANF010000002">
    <property type="protein sequence ID" value="GAA1669070.1"/>
    <property type="molecule type" value="Genomic_DNA"/>
</dbReference>
<keyword evidence="2" id="KW-1185">Reference proteome</keyword>